<dbReference type="GeneID" id="89928145"/>
<proteinExistence type="predicted"/>
<dbReference type="PANTHER" id="PTHR24198:SF165">
    <property type="entry name" value="ANKYRIN REPEAT-CONTAINING PROTEIN-RELATED"/>
    <property type="match status" value="1"/>
</dbReference>
<keyword evidence="1" id="KW-0677">Repeat</keyword>
<dbReference type="EMBL" id="JAVRRT010000010">
    <property type="protein sequence ID" value="KAK5168237.1"/>
    <property type="molecule type" value="Genomic_DNA"/>
</dbReference>
<feature type="repeat" description="ANK" evidence="3">
    <location>
        <begin position="199"/>
        <end position="231"/>
    </location>
</feature>
<dbReference type="InterPro" id="IPR036770">
    <property type="entry name" value="Ankyrin_rpt-contain_sf"/>
</dbReference>
<dbReference type="AlphaFoldDB" id="A0AAV9P7W5"/>
<dbReference type="Proteomes" id="UP001337655">
    <property type="component" value="Unassembled WGS sequence"/>
</dbReference>
<dbReference type="SUPFAM" id="SSF48403">
    <property type="entry name" value="Ankyrin repeat"/>
    <property type="match status" value="1"/>
</dbReference>
<dbReference type="Gene3D" id="1.25.40.20">
    <property type="entry name" value="Ankyrin repeat-containing domain"/>
    <property type="match status" value="1"/>
</dbReference>
<accession>A0AAV9P7W5</accession>
<dbReference type="RefSeq" id="XP_064657847.1">
    <property type="nucleotide sequence ID" value="XM_064804046.1"/>
</dbReference>
<protein>
    <recommendedName>
        <fullName evidence="4">Clr5 domain-containing protein</fullName>
    </recommendedName>
</protein>
<dbReference type="Pfam" id="PF12796">
    <property type="entry name" value="Ank_2"/>
    <property type="match status" value="1"/>
</dbReference>
<dbReference type="PANTHER" id="PTHR24198">
    <property type="entry name" value="ANKYRIN REPEAT AND PROTEIN KINASE DOMAIN-CONTAINING PROTEIN"/>
    <property type="match status" value="1"/>
</dbReference>
<evidence type="ECO:0000313" key="5">
    <source>
        <dbReference type="EMBL" id="KAK5168237.1"/>
    </source>
</evidence>
<comment type="caution">
    <text evidence="5">The sequence shown here is derived from an EMBL/GenBank/DDBJ whole genome shotgun (WGS) entry which is preliminary data.</text>
</comment>
<dbReference type="InterPro" id="IPR002110">
    <property type="entry name" value="Ankyrin_rpt"/>
</dbReference>
<evidence type="ECO:0000256" key="2">
    <source>
        <dbReference type="ARBA" id="ARBA00023043"/>
    </source>
</evidence>
<gene>
    <name evidence="5" type="ORF">LTR77_006806</name>
</gene>
<evidence type="ECO:0000256" key="3">
    <source>
        <dbReference type="PROSITE-ProRule" id="PRU00023"/>
    </source>
</evidence>
<dbReference type="PROSITE" id="PS50088">
    <property type="entry name" value="ANK_REPEAT"/>
    <property type="match status" value="1"/>
</dbReference>
<keyword evidence="2 3" id="KW-0040">ANK repeat</keyword>
<sequence length="637" mass="72129">MTKSWKDVKQEACHLYTQGATLLQVQAKLEQKYQFRASTRAFRGKFKEWGVTRSSQLVELKARNARMPRVLGGAELSYEMPEATIVGRSHSEPLGSEVFQPASRGTNRPSYLDDHASRHPWLEHDASTQIVDQFEFLYHELRQAETGPEISEILNRTRFVSGEDCILHYTAAKAELWALDYLMDYINIKDISIDLENSRRRTALEYAILAGQKFSVELLLANGASVDRRNSSEQQPLHCAVQSLSPDICVILLEHGANANAPLAVKQQYRSSLDVTFEQLSKAQMKEERDKLARIFEILLTNGADVADRGSESEVTQLEFLKRWYQQDPRSFQPSHYLRNNFHPLCWISRKLCPVGACGSLASYIFSHTPGSGLARLLIQTVDVENHGDDLLHAMLSPCIQQATTNWDPTTYELFHELLERMHARGVKPRKDPFILHRIWRDAPHHERLLLIESAQRSALATAEESRMVLVELGPEDGNFGLDMAESLMSQPEVVSAQLWNELVVHYYGKSGMFRRSFSVADEGFHHEIQLKIFTALGLDLQQAAGAEEHVVRSTMHVFTKRLLEGKIPGHNISAQQRVFGVTPLREKYDLPELPVPSSMILEMNSHIHRGRVDVLSAEQGSDYYSSPGTTMSDGHS</sequence>
<dbReference type="SMART" id="SM00248">
    <property type="entry name" value="ANK"/>
    <property type="match status" value="2"/>
</dbReference>
<reference evidence="5 6" key="1">
    <citation type="submission" date="2023-08" db="EMBL/GenBank/DDBJ databases">
        <title>Black Yeasts Isolated from many extreme environments.</title>
        <authorList>
            <person name="Coleine C."/>
            <person name="Stajich J.E."/>
            <person name="Selbmann L."/>
        </authorList>
    </citation>
    <scope>NUCLEOTIDE SEQUENCE [LARGE SCALE GENOMIC DNA]</scope>
    <source>
        <strain evidence="5 6">CCFEE 5935</strain>
    </source>
</reference>
<evidence type="ECO:0000256" key="1">
    <source>
        <dbReference type="ARBA" id="ARBA00022737"/>
    </source>
</evidence>
<keyword evidence="6" id="KW-1185">Reference proteome</keyword>
<organism evidence="5 6">
    <name type="scientific">Saxophila tyrrhenica</name>
    <dbReference type="NCBI Taxonomy" id="1690608"/>
    <lineage>
        <taxon>Eukaryota</taxon>
        <taxon>Fungi</taxon>
        <taxon>Dikarya</taxon>
        <taxon>Ascomycota</taxon>
        <taxon>Pezizomycotina</taxon>
        <taxon>Dothideomycetes</taxon>
        <taxon>Dothideomycetidae</taxon>
        <taxon>Mycosphaerellales</taxon>
        <taxon>Extremaceae</taxon>
        <taxon>Saxophila</taxon>
    </lineage>
</organism>
<dbReference type="Pfam" id="PF14420">
    <property type="entry name" value="Clr5"/>
    <property type="match status" value="1"/>
</dbReference>
<evidence type="ECO:0000259" key="4">
    <source>
        <dbReference type="Pfam" id="PF14420"/>
    </source>
</evidence>
<name>A0AAV9P7W5_9PEZI</name>
<evidence type="ECO:0000313" key="6">
    <source>
        <dbReference type="Proteomes" id="UP001337655"/>
    </source>
</evidence>
<dbReference type="InterPro" id="IPR025676">
    <property type="entry name" value="Clr5_dom"/>
</dbReference>
<feature type="domain" description="Clr5" evidence="4">
    <location>
        <begin position="1"/>
        <end position="52"/>
    </location>
</feature>